<dbReference type="PATRIC" id="fig|1217706.3.peg.34"/>
<evidence type="ECO:0000256" key="6">
    <source>
        <dbReference type="SAM" id="Coils"/>
    </source>
</evidence>
<dbReference type="Pfam" id="PF03743">
    <property type="entry name" value="TrbI"/>
    <property type="match status" value="1"/>
</dbReference>
<protein>
    <recommendedName>
        <fullName evidence="11">Type IV secretion system protein virB10</fullName>
    </recommendedName>
</protein>
<proteinExistence type="inferred from homology"/>
<evidence type="ECO:0000256" key="5">
    <source>
        <dbReference type="ARBA" id="ARBA00023136"/>
    </source>
</evidence>
<dbReference type="Proteomes" id="UP000013173">
    <property type="component" value="Unassembled WGS sequence"/>
</dbReference>
<evidence type="ECO:0000313" key="10">
    <source>
        <dbReference type="Proteomes" id="UP000013173"/>
    </source>
</evidence>
<evidence type="ECO:0000256" key="8">
    <source>
        <dbReference type="SAM" id="Phobius"/>
    </source>
</evidence>
<evidence type="ECO:0000256" key="4">
    <source>
        <dbReference type="ARBA" id="ARBA00022989"/>
    </source>
</evidence>
<dbReference type="GeneID" id="303685441"/>
<dbReference type="GO" id="GO:0016020">
    <property type="term" value="C:membrane"/>
    <property type="evidence" value="ECO:0007669"/>
    <property type="project" value="UniProtKB-SubCell"/>
</dbReference>
<comment type="subcellular location">
    <subcellularLocation>
        <location evidence="1">Membrane</location>
        <topology evidence="1">Single-pass membrane protein</topology>
    </subcellularLocation>
</comment>
<feature type="compositionally biased region" description="Polar residues" evidence="7">
    <location>
        <begin position="1"/>
        <end position="13"/>
    </location>
</feature>
<keyword evidence="10" id="KW-1185">Reference proteome</keyword>
<evidence type="ECO:0000256" key="7">
    <source>
        <dbReference type="SAM" id="MobiDB-lite"/>
    </source>
</evidence>
<keyword evidence="5 8" id="KW-0472">Membrane</keyword>
<feature type="coiled-coil region" evidence="6">
    <location>
        <begin position="143"/>
        <end position="180"/>
    </location>
</feature>
<keyword evidence="4 8" id="KW-1133">Transmembrane helix</keyword>
<accession>N9NUZ1</accession>
<reference evidence="9 10" key="1">
    <citation type="submission" date="2013-02" db="EMBL/GenBank/DDBJ databases">
        <title>The Genome Sequence of Acinetobacter sp. NIPH 2168.</title>
        <authorList>
            <consortium name="The Broad Institute Genome Sequencing Platform"/>
            <consortium name="The Broad Institute Genome Sequencing Center for Infectious Disease"/>
            <person name="Cerqueira G."/>
            <person name="Feldgarden M."/>
            <person name="Courvalin P."/>
            <person name="Perichon B."/>
            <person name="Grillot-Courvalin C."/>
            <person name="Clermont D."/>
            <person name="Rocha E."/>
            <person name="Yoon E.-J."/>
            <person name="Nemec A."/>
            <person name="Walker B."/>
            <person name="Young S.K."/>
            <person name="Zeng Q."/>
            <person name="Gargeya S."/>
            <person name="Fitzgerald M."/>
            <person name="Haas B."/>
            <person name="Abouelleil A."/>
            <person name="Alvarado L."/>
            <person name="Arachchi H.M."/>
            <person name="Berlin A.M."/>
            <person name="Chapman S.B."/>
            <person name="Dewar J."/>
            <person name="Goldberg J."/>
            <person name="Griggs A."/>
            <person name="Gujja S."/>
            <person name="Hansen M."/>
            <person name="Howarth C."/>
            <person name="Imamovic A."/>
            <person name="Larimer J."/>
            <person name="McCowan C."/>
            <person name="Murphy C."/>
            <person name="Neiman D."/>
            <person name="Pearson M."/>
            <person name="Priest M."/>
            <person name="Roberts A."/>
            <person name="Saif S."/>
            <person name="Shea T."/>
            <person name="Sisk P."/>
            <person name="Sykes S."/>
            <person name="Wortman J."/>
            <person name="Nusbaum C."/>
            <person name="Birren B."/>
        </authorList>
    </citation>
    <scope>NUCLEOTIDE SEQUENCE [LARGE SCALE GENOMIC DNA]</scope>
    <source>
        <strain evidence="9 10">NIPH 2168</strain>
    </source>
</reference>
<comment type="caution">
    <text evidence="9">The sequence shown here is derived from an EMBL/GenBank/DDBJ whole genome shotgun (WGS) entry which is preliminary data.</text>
</comment>
<keyword evidence="3 8" id="KW-0812">Transmembrane</keyword>
<sequence length="462" mass="49106">MTNENNKFGQNDFGTKDEFSSKDDLKNNDHQFHGEDNTKPHDDFGIQDDFNRKQKLSAKDIDKGKLAKAVLFLIIVIGGVIAAVYFKLQKNKETRAATGIESAVTKPVEAETNNANPNNPFGFGTPQPIPTATETAVPTAKTPEELELERQLAEQQAKLAEQQEQARQEAIAKEQALLNARYKSGIMVDGSGSGSKGNGVSPNGDASGMAGVPPELAPFLMGMQGSQAGGQGGAAGNNVNPRIANNSAGSMGGRFDSSTSNQKAPIARASYNADRRMLIQQGKIIDAVLETAVKSDLPSNIIARVTNDIYSEQGRNRLLPAGTRLFGQYSSIVNDGQAEIAAVWNRAITPNGVEIMLDSPSTNGLGIAGLGGKVNNHYGRIFGTATLLSLIGAGVSNVGVNGSDQNNASQTYRTEVANSFGNQADRVLQRNLSIPPTITVKHGSRIKVLVAKDLDFSTILNQ</sequence>
<evidence type="ECO:0000313" key="9">
    <source>
        <dbReference type="EMBL" id="ENX24893.1"/>
    </source>
</evidence>
<evidence type="ECO:0000256" key="3">
    <source>
        <dbReference type="ARBA" id="ARBA00022692"/>
    </source>
</evidence>
<name>N9NUZ1_9GAMM</name>
<dbReference type="AlphaFoldDB" id="N9NUZ1"/>
<evidence type="ECO:0008006" key="11">
    <source>
        <dbReference type="Google" id="ProtNLM"/>
    </source>
</evidence>
<dbReference type="CDD" id="cd16429">
    <property type="entry name" value="VirB10"/>
    <property type="match status" value="1"/>
</dbReference>
<evidence type="ECO:0000256" key="2">
    <source>
        <dbReference type="ARBA" id="ARBA00010265"/>
    </source>
</evidence>
<dbReference type="RefSeq" id="WP_005254931.1">
    <property type="nucleotide sequence ID" value="NZ_BMDR01000015.1"/>
</dbReference>
<evidence type="ECO:0000256" key="1">
    <source>
        <dbReference type="ARBA" id="ARBA00004167"/>
    </source>
</evidence>
<dbReference type="Gene3D" id="2.40.128.260">
    <property type="entry name" value="Type IV secretion system, VirB10/TraB/TrbI"/>
    <property type="match status" value="1"/>
</dbReference>
<organism evidence="9 10">
    <name type="scientific">Acinetobacter vivianii</name>
    <dbReference type="NCBI Taxonomy" id="1776742"/>
    <lineage>
        <taxon>Bacteria</taxon>
        <taxon>Pseudomonadati</taxon>
        <taxon>Pseudomonadota</taxon>
        <taxon>Gammaproteobacteria</taxon>
        <taxon>Moraxellales</taxon>
        <taxon>Moraxellaceae</taxon>
        <taxon>Acinetobacter</taxon>
    </lineage>
</organism>
<dbReference type="InterPro" id="IPR005498">
    <property type="entry name" value="T4SS_VirB10/TraB/TrbI"/>
</dbReference>
<dbReference type="InterPro" id="IPR042217">
    <property type="entry name" value="T4SS_VirB10/TrbI"/>
</dbReference>
<feature type="region of interest" description="Disordered" evidence="7">
    <location>
        <begin position="1"/>
        <end position="46"/>
    </location>
</feature>
<dbReference type="OrthoDB" id="9766860at2"/>
<dbReference type="HOGENOM" id="CLU_595333_0_0_6"/>
<dbReference type="EMBL" id="APRW01000001">
    <property type="protein sequence ID" value="ENX24893.1"/>
    <property type="molecule type" value="Genomic_DNA"/>
</dbReference>
<feature type="transmembrane region" description="Helical" evidence="8">
    <location>
        <begin position="66"/>
        <end position="86"/>
    </location>
</feature>
<keyword evidence="6" id="KW-0175">Coiled coil</keyword>
<comment type="similarity">
    <text evidence="2">Belongs to the TrbI/VirB10 family.</text>
</comment>
<gene>
    <name evidence="9" type="ORF">F892_00043</name>
</gene>
<feature type="compositionally biased region" description="Basic and acidic residues" evidence="7">
    <location>
        <begin position="14"/>
        <end position="46"/>
    </location>
</feature>